<keyword evidence="4" id="KW-1185">Reference proteome</keyword>
<protein>
    <submittedName>
        <fullName evidence="3">DUF5916 domain-containing protein</fullName>
    </submittedName>
</protein>
<dbReference type="InterPro" id="IPR045670">
    <property type="entry name" value="DUF5916"/>
</dbReference>
<accession>A0ABT7YD40</accession>
<dbReference type="Proteomes" id="UP001171916">
    <property type="component" value="Unassembled WGS sequence"/>
</dbReference>
<evidence type="ECO:0000313" key="3">
    <source>
        <dbReference type="EMBL" id="MDN3204440.1"/>
    </source>
</evidence>
<feature type="domain" description="DUF5916" evidence="2">
    <location>
        <begin position="257"/>
        <end position="355"/>
    </location>
</feature>
<organism evidence="3 4">
    <name type="scientific">Algoriphagus sediminis</name>
    <dbReference type="NCBI Taxonomy" id="3057113"/>
    <lineage>
        <taxon>Bacteria</taxon>
        <taxon>Pseudomonadati</taxon>
        <taxon>Bacteroidota</taxon>
        <taxon>Cytophagia</taxon>
        <taxon>Cytophagales</taxon>
        <taxon>Cyclobacteriaceae</taxon>
        <taxon>Algoriphagus</taxon>
    </lineage>
</organism>
<dbReference type="RefSeq" id="WP_290000002.1">
    <property type="nucleotide sequence ID" value="NZ_JAUEPH010000004.1"/>
</dbReference>
<evidence type="ECO:0000259" key="1">
    <source>
        <dbReference type="Pfam" id="PF06452"/>
    </source>
</evidence>
<evidence type="ECO:0000313" key="4">
    <source>
        <dbReference type="Proteomes" id="UP001171916"/>
    </source>
</evidence>
<dbReference type="InterPro" id="IPR010502">
    <property type="entry name" value="Carb-bd_dom_fam9"/>
</dbReference>
<name>A0ABT7YD40_9BACT</name>
<feature type="domain" description="Carbohydrate-binding" evidence="1">
    <location>
        <begin position="48"/>
        <end position="196"/>
    </location>
</feature>
<dbReference type="Pfam" id="PF06452">
    <property type="entry name" value="CBM9_1"/>
    <property type="match status" value="1"/>
</dbReference>
<proteinExistence type="predicted"/>
<evidence type="ECO:0000259" key="2">
    <source>
        <dbReference type="Pfam" id="PF19313"/>
    </source>
</evidence>
<dbReference type="Pfam" id="PF19313">
    <property type="entry name" value="DUF5916"/>
    <property type="match status" value="1"/>
</dbReference>
<dbReference type="SUPFAM" id="SSF49344">
    <property type="entry name" value="CBD9-like"/>
    <property type="match status" value="1"/>
</dbReference>
<sequence length="737" mass="85090">MWWSRLVITAFFHVCFNTYILAQGDENFPPPSEPIIIKAERASGNIKIDGILNESDWSKAKPITDFFRMEPRQGGNILYETEVRILFDEKNLYVGAFCADSLGKKGVRVQDLRRDFNYRENDSFLVQLDPQNLKQYGVSFQTTPYGNQGDLQAFNDSNRDSNWNALWQVRTQRTPDGYFIEYAIPFKSLRYQRPEEGEDPTWGITIARLARRDFEQTVFPAIPQSFSPFRMTYSAQLEGLELPEPSANIRVEPYVLYQSDQVQSADQNFTDDGVKLGGDIKWAINPRSVLDLTFNTDFAQADVDRAVNNLERFNIFFPERRQFFLENSGIWAGAGNTDIVPFFSRTIGLQGAFNAAPARINAGTRFTDRNENRAIAALLINQAETENSQGANFFVGRYLQNYGNENNVGVMLTHRMDMSSNELGENTKNNTTVTVDGFIRPTDEWTVSYMVSGSRDNSTDTLGLAGRIFAGNSTNKYYLGWLSSFVSEQYNPDMGFVRQKNVIWHNPGGYYIWRPKNIPWIRRFDPGAFFNYYQDFKDPRKFQQASIYLFPIYLFFTDGSFFQYAIFPTWQNINFDFAPLGIRIEQGRYYYTRQQVNFNTDQSARFSVSGNVNWGDFYNGSRTTISGGLRFAPSPKASISIDHEYNNIKSLGEEEEDLKTYLTTAGARFALNPRLQISAFYQFNSFDQQGRWNIRGSWEYRPLSFVYLVFNDTRIENLDDPFREQQIIGKITFLKQF</sequence>
<gene>
    <name evidence="3" type="ORF">QVH07_09780</name>
</gene>
<reference evidence="3" key="1">
    <citation type="submission" date="2023-06" db="EMBL/GenBank/DDBJ databases">
        <title>Robiginitalea aurantiacus sp. nov. and Algoriphagus sediminis sp. nov., isolated from coastal sediment.</title>
        <authorList>
            <person name="Zhou Z.Y."/>
            <person name="An J."/>
            <person name="Jia Y.W."/>
            <person name="Du Z.J."/>
        </authorList>
    </citation>
    <scope>NUCLEOTIDE SEQUENCE</scope>
    <source>
        <strain evidence="3">C2-7</strain>
    </source>
</reference>
<dbReference type="CDD" id="cd09618">
    <property type="entry name" value="CBM9_like_2"/>
    <property type="match status" value="1"/>
</dbReference>
<dbReference type="Gene3D" id="2.60.40.1190">
    <property type="match status" value="1"/>
</dbReference>
<dbReference type="EMBL" id="JAUEPH010000004">
    <property type="protein sequence ID" value="MDN3204440.1"/>
    <property type="molecule type" value="Genomic_DNA"/>
</dbReference>
<comment type="caution">
    <text evidence="3">The sequence shown here is derived from an EMBL/GenBank/DDBJ whole genome shotgun (WGS) entry which is preliminary data.</text>
</comment>